<proteinExistence type="predicted"/>
<protein>
    <submittedName>
        <fullName evidence="1">Uncharacterized protein</fullName>
    </submittedName>
</protein>
<dbReference type="EMBL" id="GBRD01003818">
    <property type="protein sequence ID" value="JAG62003.1"/>
    <property type="molecule type" value="Transcribed_RNA"/>
</dbReference>
<reference evidence="1" key="1">
    <citation type="submission" date="2014-09" db="EMBL/GenBank/DDBJ databases">
        <authorList>
            <person name="Magalhaes I.L.F."/>
            <person name="Oliveira U."/>
            <person name="Santos F.R."/>
            <person name="Vidigal T.H.D.A."/>
            <person name="Brescovit A.D."/>
            <person name="Santos A.J."/>
        </authorList>
    </citation>
    <scope>NUCLEOTIDE SEQUENCE</scope>
</reference>
<evidence type="ECO:0000313" key="1">
    <source>
        <dbReference type="EMBL" id="JAG62003.1"/>
    </source>
</evidence>
<organism evidence="1">
    <name type="scientific">Lygus hesperus</name>
    <name type="common">Western plant bug</name>
    <dbReference type="NCBI Taxonomy" id="30085"/>
    <lineage>
        <taxon>Eukaryota</taxon>
        <taxon>Metazoa</taxon>
        <taxon>Ecdysozoa</taxon>
        <taxon>Arthropoda</taxon>
        <taxon>Hexapoda</taxon>
        <taxon>Insecta</taxon>
        <taxon>Pterygota</taxon>
        <taxon>Neoptera</taxon>
        <taxon>Paraneoptera</taxon>
        <taxon>Hemiptera</taxon>
        <taxon>Heteroptera</taxon>
        <taxon>Panheteroptera</taxon>
        <taxon>Cimicomorpha</taxon>
        <taxon>Miridae</taxon>
        <taxon>Mirini</taxon>
        <taxon>Lygus</taxon>
    </lineage>
</organism>
<sequence length="100" mass="11575">MRRMVRILDELLRYGQPPSSHFSITLSSGLAQMRHLPFPRQRVVVLRGREATRGASLPRAFNISYSPSSHLDLHYLQITPKNGKIMFLIFVTIFSSHRRI</sequence>
<accession>A0A0K8T8Z4</accession>
<dbReference type="AlphaFoldDB" id="A0A0K8T8Z4"/>
<name>A0A0K8T8Z4_LYGHE</name>